<evidence type="ECO:0000313" key="2">
    <source>
        <dbReference type="Proteomes" id="UP001055114"/>
    </source>
</evidence>
<gene>
    <name evidence="1" type="ORF">CE91St3_33330</name>
</gene>
<comment type="caution">
    <text evidence="1">The sequence shown here is derived from an EMBL/GenBank/DDBJ whole genome shotgun (WGS) entry which is preliminary data.</text>
</comment>
<dbReference type="AlphaFoldDB" id="A0AA37KAD9"/>
<dbReference type="Proteomes" id="UP001055114">
    <property type="component" value="Unassembled WGS sequence"/>
</dbReference>
<accession>A0AA37KAD9</accession>
<dbReference type="RefSeq" id="WP_244064003.1">
    <property type="nucleotide sequence ID" value="NZ_BQNZ01000003.1"/>
</dbReference>
<dbReference type="EMBL" id="BQNZ01000003">
    <property type="protein sequence ID" value="GKH73470.1"/>
    <property type="molecule type" value="Genomic_DNA"/>
</dbReference>
<reference evidence="1" key="1">
    <citation type="submission" date="2022-01" db="EMBL/GenBank/DDBJ databases">
        <title>Novel bile acid biosynthetic pathways are enriched in the microbiome of centenarians.</title>
        <authorList>
            <person name="Sato Y."/>
            <person name="Atarashi K."/>
            <person name="Plichta R.D."/>
            <person name="Arai Y."/>
            <person name="Sasajima S."/>
            <person name="Kearney M.S."/>
            <person name="Suda W."/>
            <person name="Takeshita K."/>
            <person name="Sasaki T."/>
            <person name="Okamoto S."/>
            <person name="Skelly N.A."/>
            <person name="Okamura Y."/>
            <person name="Vlamakis H."/>
            <person name="Li Y."/>
            <person name="Tanoue T."/>
            <person name="Takei H."/>
            <person name="Nittono H."/>
            <person name="Narushima S."/>
            <person name="Irie J."/>
            <person name="Itoh H."/>
            <person name="Moriya K."/>
            <person name="Sugiura Y."/>
            <person name="Suematsu M."/>
            <person name="Moritoki N."/>
            <person name="Shibata S."/>
            <person name="Littman R.D."/>
            <person name="Fischbach A.M."/>
            <person name="Uwamino Y."/>
            <person name="Inoue T."/>
            <person name="Honda A."/>
            <person name="Hattori M."/>
            <person name="Murai T."/>
            <person name="Xavier J.R."/>
            <person name="Hirose N."/>
            <person name="Honda K."/>
        </authorList>
    </citation>
    <scope>NUCLEOTIDE SEQUENCE</scope>
    <source>
        <strain evidence="1">CE91-St3</strain>
    </source>
</reference>
<sequence>MNIDELVKEQRAKEETYDNERTDVRNRIAHLEQRLKDMKFPHWSDMLSQIMKEVNKITEPRGIVFKTSNYRTLGLDPGILVFQDYMHSKKQMYGNLKFEFYEALFYTYDRRRIAIHSVDDIIKIIDGFEKKHEEELDETLQKYGSWEKAKEAVFNKQLYYGMVPDSEQTEDYFIECVRRGIDLCSFPAGMMTYKILEEILKEGSNKFGLYVADSEHVRNLFDKRLFDLAFEHKENISDRFSPEKLKEFGFYQHENLMKRILKFPETILEIPLNMMREDYFIQLSKCKRSLA</sequence>
<proteinExistence type="predicted"/>
<organism evidence="1 2">
    <name type="scientific">Parabacteroides merdae</name>
    <dbReference type="NCBI Taxonomy" id="46503"/>
    <lineage>
        <taxon>Bacteria</taxon>
        <taxon>Pseudomonadati</taxon>
        <taxon>Bacteroidota</taxon>
        <taxon>Bacteroidia</taxon>
        <taxon>Bacteroidales</taxon>
        <taxon>Tannerellaceae</taxon>
        <taxon>Parabacteroides</taxon>
    </lineage>
</organism>
<name>A0AA37KAD9_9BACT</name>
<protein>
    <submittedName>
        <fullName evidence="1">Uncharacterized protein</fullName>
    </submittedName>
</protein>
<evidence type="ECO:0000313" key="1">
    <source>
        <dbReference type="EMBL" id="GKH73470.1"/>
    </source>
</evidence>